<dbReference type="PANTHER" id="PTHR48267:SF1">
    <property type="entry name" value="BILIRUBIN OXIDASE"/>
    <property type="match status" value="1"/>
</dbReference>
<proteinExistence type="predicted"/>
<dbReference type="EMBL" id="FMBM01000002">
    <property type="protein sequence ID" value="SCC80949.1"/>
    <property type="molecule type" value="Genomic_DNA"/>
</dbReference>
<reference evidence="4 6" key="1">
    <citation type="submission" date="2015-09" db="EMBL/GenBank/DDBJ databases">
        <title>Identification and resolution of microdiversity through metagenomic sequencing of parallel consortia.</title>
        <authorList>
            <person name="Nelson W.C."/>
            <person name="Romine M.F."/>
            <person name="Lindemann S.R."/>
        </authorList>
    </citation>
    <scope>NUCLEOTIDE SEQUENCE [LARGE SCALE GENOMIC DNA]</scope>
    <source>
        <strain evidence="4">HL-109</strain>
    </source>
</reference>
<dbReference type="SUPFAM" id="SSF49503">
    <property type="entry name" value="Cupredoxins"/>
    <property type="match status" value="3"/>
</dbReference>
<dbReference type="InterPro" id="IPR008972">
    <property type="entry name" value="Cupredoxin"/>
</dbReference>
<evidence type="ECO:0000313" key="5">
    <source>
        <dbReference type="EMBL" id="SCC80949.1"/>
    </source>
</evidence>
<dbReference type="InterPro" id="IPR045087">
    <property type="entry name" value="Cu-oxidase_fam"/>
</dbReference>
<evidence type="ECO:0000259" key="3">
    <source>
        <dbReference type="Pfam" id="PF07731"/>
    </source>
</evidence>
<feature type="domain" description="Plastocyanin-like" evidence="2">
    <location>
        <begin position="272"/>
        <end position="332"/>
    </location>
</feature>
<evidence type="ECO:0000313" key="7">
    <source>
        <dbReference type="Proteomes" id="UP000182800"/>
    </source>
</evidence>
<dbReference type="GO" id="GO:0005507">
    <property type="term" value="F:copper ion binding"/>
    <property type="evidence" value="ECO:0007669"/>
    <property type="project" value="InterPro"/>
</dbReference>
<name>A0A0P8A4M0_9HYPH</name>
<keyword evidence="5" id="KW-0167">Capsid protein</keyword>
<dbReference type="STRING" id="1653334.GA0071312_1879"/>
<dbReference type="Pfam" id="PF00394">
    <property type="entry name" value="Cu-oxidase"/>
    <property type="match status" value="1"/>
</dbReference>
<dbReference type="GO" id="GO:0016491">
    <property type="term" value="F:oxidoreductase activity"/>
    <property type="evidence" value="ECO:0007669"/>
    <property type="project" value="InterPro"/>
</dbReference>
<keyword evidence="1" id="KW-0732">Signal</keyword>
<dbReference type="PANTHER" id="PTHR48267">
    <property type="entry name" value="CUPREDOXIN SUPERFAMILY PROTEIN"/>
    <property type="match status" value="1"/>
</dbReference>
<evidence type="ECO:0000313" key="6">
    <source>
        <dbReference type="Proteomes" id="UP000050497"/>
    </source>
</evidence>
<evidence type="ECO:0000256" key="1">
    <source>
        <dbReference type="SAM" id="SignalP"/>
    </source>
</evidence>
<organism evidence="4 6">
    <name type="scientific">Saliniramus fredricksonii</name>
    <dbReference type="NCBI Taxonomy" id="1653334"/>
    <lineage>
        <taxon>Bacteria</taxon>
        <taxon>Pseudomonadati</taxon>
        <taxon>Pseudomonadota</taxon>
        <taxon>Alphaproteobacteria</taxon>
        <taxon>Hyphomicrobiales</taxon>
        <taxon>Salinarimonadaceae</taxon>
        <taxon>Saliniramus</taxon>
    </lineage>
</organism>
<dbReference type="Gene3D" id="2.60.40.420">
    <property type="entry name" value="Cupredoxins - blue copper proteins"/>
    <property type="match status" value="3"/>
</dbReference>
<dbReference type="InterPro" id="IPR001117">
    <property type="entry name" value="Cu-oxidase_2nd"/>
</dbReference>
<dbReference type="CDD" id="cd13844">
    <property type="entry name" value="CuRO_1_BOD_CotA_like"/>
    <property type="match status" value="1"/>
</dbReference>
<dbReference type="Proteomes" id="UP000182800">
    <property type="component" value="Unassembled WGS sequence"/>
</dbReference>
<dbReference type="AlphaFoldDB" id="A0A0P8A4M0"/>
<dbReference type="Pfam" id="PF07731">
    <property type="entry name" value="Cu-oxidase_2"/>
    <property type="match status" value="1"/>
</dbReference>
<comment type="caution">
    <text evidence="4">The sequence shown here is derived from an EMBL/GenBank/DDBJ whole genome shotgun (WGS) entry which is preliminary data.</text>
</comment>
<feature type="domain" description="Plastocyanin-like" evidence="3">
    <location>
        <begin position="416"/>
        <end position="550"/>
    </location>
</feature>
<evidence type="ECO:0000313" key="4">
    <source>
        <dbReference type="EMBL" id="KPQ10213.1"/>
    </source>
</evidence>
<keyword evidence="7" id="KW-1185">Reference proteome</keyword>
<dbReference type="EMBL" id="LJSX01000017">
    <property type="protein sequence ID" value="KPQ10213.1"/>
    <property type="molecule type" value="Genomic_DNA"/>
</dbReference>
<keyword evidence="5" id="KW-0946">Virion</keyword>
<dbReference type="Proteomes" id="UP000050497">
    <property type="component" value="Unassembled WGS sequence"/>
</dbReference>
<accession>A0A0P8A4M0</accession>
<reference evidence="5 7" key="2">
    <citation type="submission" date="2016-08" db="EMBL/GenBank/DDBJ databases">
        <authorList>
            <person name="Varghese N."/>
            <person name="Submissions Spin"/>
        </authorList>
    </citation>
    <scope>NUCLEOTIDE SEQUENCE [LARGE SCALE GENOMIC DNA]</scope>
    <source>
        <strain evidence="5 7">HL-109</strain>
    </source>
</reference>
<feature type="chain" id="PRO_5006147633" evidence="1">
    <location>
        <begin position="26"/>
        <end position="555"/>
    </location>
</feature>
<protein>
    <submittedName>
        <fullName evidence="5">Spore coat protein A</fullName>
    </submittedName>
    <submittedName>
        <fullName evidence="4">Spore coate protein CotA</fullName>
    </submittedName>
</protein>
<evidence type="ECO:0000259" key="2">
    <source>
        <dbReference type="Pfam" id="PF00394"/>
    </source>
</evidence>
<sequence>MPRSFSPVLLATAALATLAIAPAQAQHSHGHSHGASDTSVTERPALPQDALAPFVDPLTIPPRAQPVGEHEGKPLYEVTMKMVSQKVHRDLPPTPVFAYDGIWPGPTFDIPVDQPIAVNWVNALPEEYPDWLPVTIGHHVPDKVVRTVVHLHGGITPSVHDGYPEWMWDPGEAALYEYPNLDHQGDGAMFWYHDHAMGNTRLNVYAGLQGFYLLRNQEREAALGLPSGDYEIPLVLQDRNFAEDGSLVYDGVCRNFGIVNGTVFPYQEIEPRRYRFRILNGANFRIMRLALSNGAKMSVIGVDDGFLDETVETDELLLAPAERADVIIDFSDMAGEEITLRNTTSCFGPQREQDTRSGDTELPHLMQFRVSESVSEPDTSRIPANPVADEGETARLLAAATVTRDITLDNPEGFKFLLENKGFDAPVSIEPHLGDTEIWNLINLTDEAHPIHVHLISYRIVERIPFRENGVEDYIADRDAGTLAPLESYLDMDGAIPAPPVEHGPKDVALAPFDHVTRIAMEWYGFEGLYVIHCHILEHEDDDMMRPIRVLAARE</sequence>
<gene>
    <name evidence="4" type="primary">cotA</name>
    <name evidence="5" type="ORF">GA0071312_1879</name>
    <name evidence="4" type="ORF">HLUCCO17_11485</name>
</gene>
<dbReference type="RefSeq" id="WP_165603997.1">
    <property type="nucleotide sequence ID" value="NZ_FMBM01000002.1"/>
</dbReference>
<feature type="signal peptide" evidence="1">
    <location>
        <begin position="1"/>
        <end position="25"/>
    </location>
</feature>
<dbReference type="InterPro" id="IPR011706">
    <property type="entry name" value="Cu-oxidase_C"/>
</dbReference>